<sequence>MLPVCPALQFGYSDVEYLAYE</sequence>
<comment type="caution">
    <text evidence="1">The sequence shown here is derived from an EMBL/GenBank/DDBJ whole genome shotgun (WGS) entry which is preliminary data.</text>
</comment>
<keyword evidence="2" id="KW-1185">Reference proteome</keyword>
<gene>
    <name evidence="1" type="ORF">KIPB_015136</name>
</gene>
<name>A0A9K3DA47_9EUKA</name>
<protein>
    <submittedName>
        <fullName evidence="1">Uncharacterized protein</fullName>
    </submittedName>
</protein>
<evidence type="ECO:0000313" key="1">
    <source>
        <dbReference type="EMBL" id="GIQ91749.1"/>
    </source>
</evidence>
<organism evidence="1 2">
    <name type="scientific">Kipferlia bialata</name>
    <dbReference type="NCBI Taxonomy" id="797122"/>
    <lineage>
        <taxon>Eukaryota</taxon>
        <taxon>Metamonada</taxon>
        <taxon>Carpediemonas-like organisms</taxon>
        <taxon>Kipferlia</taxon>
    </lineage>
</organism>
<feature type="non-terminal residue" evidence="1">
    <location>
        <position position="21"/>
    </location>
</feature>
<evidence type="ECO:0000313" key="2">
    <source>
        <dbReference type="Proteomes" id="UP000265618"/>
    </source>
</evidence>
<dbReference type="AlphaFoldDB" id="A0A9K3DA47"/>
<dbReference type="Proteomes" id="UP000265618">
    <property type="component" value="Unassembled WGS sequence"/>
</dbReference>
<dbReference type="EMBL" id="BDIP01008267">
    <property type="protein sequence ID" value="GIQ91749.1"/>
    <property type="molecule type" value="Genomic_DNA"/>
</dbReference>
<accession>A0A9K3DA47</accession>
<proteinExistence type="predicted"/>
<reference evidence="1 2" key="1">
    <citation type="journal article" date="2018" name="PLoS ONE">
        <title>The draft genome of Kipferlia bialata reveals reductive genome evolution in fornicate parasites.</title>
        <authorList>
            <person name="Tanifuji G."/>
            <person name="Takabayashi S."/>
            <person name="Kume K."/>
            <person name="Takagi M."/>
            <person name="Nakayama T."/>
            <person name="Kamikawa R."/>
            <person name="Inagaki Y."/>
            <person name="Hashimoto T."/>
        </authorList>
    </citation>
    <scope>NUCLEOTIDE SEQUENCE [LARGE SCALE GENOMIC DNA]</scope>
    <source>
        <strain evidence="1">NY0173</strain>
    </source>
</reference>